<gene>
    <name evidence="1" type="ORF">ACJDUG_17605</name>
</gene>
<organism evidence="1 2">
    <name type="scientific">Candidatus Clostridium stratigraminis</name>
    <dbReference type="NCBI Taxonomy" id="3381661"/>
    <lineage>
        <taxon>Bacteria</taxon>
        <taxon>Bacillati</taxon>
        <taxon>Bacillota</taxon>
        <taxon>Clostridia</taxon>
        <taxon>Eubacteriales</taxon>
        <taxon>Clostridiaceae</taxon>
        <taxon>Clostridium</taxon>
    </lineage>
</organism>
<evidence type="ECO:0008006" key="3">
    <source>
        <dbReference type="Google" id="ProtNLM"/>
    </source>
</evidence>
<evidence type="ECO:0000313" key="2">
    <source>
        <dbReference type="Proteomes" id="UP001623591"/>
    </source>
</evidence>
<proteinExistence type="predicted"/>
<comment type="caution">
    <text evidence="1">The sequence shown here is derived from an EMBL/GenBank/DDBJ whole genome shotgun (WGS) entry which is preliminary data.</text>
</comment>
<protein>
    <recommendedName>
        <fullName evidence="3">HNH endonuclease</fullName>
    </recommendedName>
</protein>
<dbReference type="Proteomes" id="UP001623591">
    <property type="component" value="Unassembled WGS sequence"/>
</dbReference>
<keyword evidence="2" id="KW-1185">Reference proteome</keyword>
<sequence length="265" mass="31556">MEQSCKLCGENKKLAESHIIPKMFFNYIKKESLTKGIRTTDNPNKRLQDGLKTPFLCHECEELFSKYEKYFSDKFFQKTINSSELQVYETNTDELRYFILSIAWRVLKLNYETDIEMLKSLTQNEKNELNNVMDNWKDILYNEKIKELKNIQMHFIPIEKLNRFNNNLNMVYNNTGMDFRVLGAENSFKHAYVYIKIPYFIFLCSVWGHTPNLKQYLVGKTITPKDSNLPKWLNDLLDYHLENFKVAQKNISQNQLDSIIKKINK</sequence>
<name>A0ABW8TA20_9CLOT</name>
<reference evidence="1 2" key="1">
    <citation type="submission" date="2024-11" db="EMBL/GenBank/DDBJ databases">
        <authorList>
            <person name="Heng Y.C."/>
            <person name="Lim A.C.H."/>
            <person name="Lee J.K.Y."/>
            <person name="Kittelmann S."/>
        </authorList>
    </citation>
    <scope>NUCLEOTIDE SEQUENCE [LARGE SCALE GENOMIC DNA]</scope>
    <source>
        <strain evidence="1 2">WILCCON 0185</strain>
    </source>
</reference>
<dbReference type="EMBL" id="JBJHZZ010000032">
    <property type="protein sequence ID" value="MFL0248760.1"/>
    <property type="molecule type" value="Genomic_DNA"/>
</dbReference>
<accession>A0ABW8TA20</accession>
<dbReference type="RefSeq" id="WP_406771185.1">
    <property type="nucleotide sequence ID" value="NZ_JBJHZZ010000032.1"/>
</dbReference>
<evidence type="ECO:0000313" key="1">
    <source>
        <dbReference type="EMBL" id="MFL0248760.1"/>
    </source>
</evidence>